<keyword evidence="4" id="KW-0678">Repressor</keyword>
<dbReference type="Pfam" id="PF02599">
    <property type="entry name" value="CsrA"/>
    <property type="match status" value="1"/>
</dbReference>
<evidence type="ECO:0000256" key="4">
    <source>
        <dbReference type="HAMAP-Rule" id="MF_00167"/>
    </source>
</evidence>
<keyword evidence="2 4" id="KW-0810">Translation regulation</keyword>
<comment type="caution">
    <text evidence="5">The sequence shown here is derived from an EMBL/GenBank/DDBJ whole genome shotgun (WGS) entry which is preliminary data.</text>
</comment>
<reference evidence="5 6" key="1">
    <citation type="journal article" date="2022" name="Syst. Appl. Microbiol.">
        <title>Rhodopirellula aestuarii sp. nov., a novel member of the genus Rhodopirellula isolated from brackish sediments collected in the Tagus River estuary, Portugal.</title>
        <authorList>
            <person name="Vitorino I.R."/>
            <person name="Klimek D."/>
            <person name="Calusinska M."/>
            <person name="Lobo-da-Cunha A."/>
            <person name="Vasconcelos V."/>
            <person name="Lage O.M."/>
        </authorList>
    </citation>
    <scope>NUCLEOTIDE SEQUENCE [LARGE SCALE GENOMIC DNA]</scope>
    <source>
        <strain evidence="5 6">ICT_H3.1</strain>
    </source>
</reference>
<accession>A0ABT0U2J0</accession>
<comment type="subunit">
    <text evidence="4">Homodimer; the beta-strands of each monomer intercalate to form a hydrophobic core, while the alpha-helices form wings that extend away from the core.</text>
</comment>
<sequence length="70" mass="7670">MLVLSRKEGQSIHIGNDIVIQISRIQGNRVRVAIDAPLEVSIRRGELVGKLEAAKTTRATDPTPVQRHCG</sequence>
<comment type="similarity">
    <text evidence="4">Belongs to the CsrA/RsmA family.</text>
</comment>
<gene>
    <name evidence="4" type="primary">csrA</name>
    <name evidence="5" type="ORF">NB063_09645</name>
</gene>
<keyword evidence="4" id="KW-1005">Bacterial flagellum biogenesis</keyword>
<keyword evidence="6" id="KW-1185">Reference proteome</keyword>
<comment type="subcellular location">
    <subcellularLocation>
        <location evidence="4">Cytoplasm</location>
    </subcellularLocation>
</comment>
<proteinExistence type="inferred from homology"/>
<evidence type="ECO:0000256" key="1">
    <source>
        <dbReference type="ARBA" id="ARBA00022490"/>
    </source>
</evidence>
<evidence type="ECO:0000313" key="5">
    <source>
        <dbReference type="EMBL" id="MCM2370869.1"/>
    </source>
</evidence>
<organism evidence="5 6">
    <name type="scientific">Aporhodopirellula aestuarii</name>
    <dbReference type="NCBI Taxonomy" id="2950107"/>
    <lineage>
        <taxon>Bacteria</taxon>
        <taxon>Pseudomonadati</taxon>
        <taxon>Planctomycetota</taxon>
        <taxon>Planctomycetia</taxon>
        <taxon>Pirellulales</taxon>
        <taxon>Pirellulaceae</taxon>
        <taxon>Aporhodopirellula</taxon>
    </lineage>
</organism>
<keyword evidence="1 4" id="KW-0963">Cytoplasm</keyword>
<dbReference type="Proteomes" id="UP001202961">
    <property type="component" value="Unassembled WGS sequence"/>
</dbReference>
<protein>
    <recommendedName>
        <fullName evidence="4">Translational regulator CsrA</fullName>
    </recommendedName>
</protein>
<dbReference type="PANTHER" id="PTHR34984:SF1">
    <property type="entry name" value="CARBON STORAGE REGULATOR"/>
    <property type="match status" value="1"/>
</dbReference>
<dbReference type="SUPFAM" id="SSF117130">
    <property type="entry name" value="CsrA-like"/>
    <property type="match status" value="1"/>
</dbReference>
<dbReference type="EMBL" id="JAMQBK010000024">
    <property type="protein sequence ID" value="MCM2370869.1"/>
    <property type="molecule type" value="Genomic_DNA"/>
</dbReference>
<comment type="function">
    <text evidence="4">A translational regulator that binds mRNA to regulate translation initiation and/or mRNA stability. Usually binds in the 5'-UTR at or near the Shine-Dalgarno sequence preventing ribosome-binding, thus repressing translation. Its main target seems to be the major flagellin gene, while its function is anatagonized by FliW.</text>
</comment>
<evidence type="ECO:0000256" key="2">
    <source>
        <dbReference type="ARBA" id="ARBA00022845"/>
    </source>
</evidence>
<dbReference type="RefSeq" id="WP_250928510.1">
    <property type="nucleotide sequence ID" value="NZ_JAMQBK010000024.1"/>
</dbReference>
<keyword evidence="3 4" id="KW-0694">RNA-binding</keyword>
<name>A0ABT0U2J0_9BACT</name>
<dbReference type="HAMAP" id="MF_00167">
    <property type="entry name" value="CsrA"/>
    <property type="match status" value="1"/>
</dbReference>
<evidence type="ECO:0000313" key="6">
    <source>
        <dbReference type="Proteomes" id="UP001202961"/>
    </source>
</evidence>
<dbReference type="PANTHER" id="PTHR34984">
    <property type="entry name" value="CARBON STORAGE REGULATOR"/>
    <property type="match status" value="1"/>
</dbReference>
<dbReference type="InterPro" id="IPR036107">
    <property type="entry name" value="CsrA_sf"/>
</dbReference>
<evidence type="ECO:0000256" key="3">
    <source>
        <dbReference type="ARBA" id="ARBA00022884"/>
    </source>
</evidence>
<dbReference type="InterPro" id="IPR003751">
    <property type="entry name" value="CsrA"/>
</dbReference>
<dbReference type="Gene3D" id="2.60.40.4380">
    <property type="entry name" value="Translational regulator CsrA"/>
    <property type="match status" value="1"/>
</dbReference>